<gene>
    <name evidence="2" type="ORF">HL657_08085</name>
</gene>
<comment type="caution">
    <text evidence="2">The sequence shown here is derived from an EMBL/GenBank/DDBJ whole genome shotgun (WGS) entry which is preliminary data.</text>
</comment>
<evidence type="ECO:0000313" key="2">
    <source>
        <dbReference type="EMBL" id="MDV4343124.1"/>
    </source>
</evidence>
<feature type="domain" description="DUF4350" evidence="1">
    <location>
        <begin position="49"/>
        <end position="210"/>
    </location>
</feature>
<dbReference type="Pfam" id="PF14258">
    <property type="entry name" value="DUF4350"/>
    <property type="match status" value="1"/>
</dbReference>
<dbReference type="Proteomes" id="UP001273768">
    <property type="component" value="Unassembled WGS sequence"/>
</dbReference>
<protein>
    <submittedName>
        <fullName evidence="2">DUF4350 domain-containing protein</fullName>
    </submittedName>
</protein>
<evidence type="ECO:0000259" key="1">
    <source>
        <dbReference type="Pfam" id="PF14258"/>
    </source>
</evidence>
<organism evidence="2 3">
    <name type="scientific">Methanoculleus nereidis</name>
    <dbReference type="NCBI Taxonomy" id="2735141"/>
    <lineage>
        <taxon>Archaea</taxon>
        <taxon>Methanobacteriati</taxon>
        <taxon>Methanobacteriota</taxon>
        <taxon>Stenosarchaea group</taxon>
        <taxon>Methanomicrobia</taxon>
        <taxon>Methanomicrobiales</taxon>
        <taxon>Methanomicrobiaceae</taxon>
        <taxon>Methanoculleus</taxon>
    </lineage>
</organism>
<proteinExistence type="predicted"/>
<evidence type="ECO:0000313" key="3">
    <source>
        <dbReference type="Proteomes" id="UP001273768"/>
    </source>
</evidence>
<reference evidence="2 3" key="1">
    <citation type="submission" date="2020-05" db="EMBL/GenBank/DDBJ databases">
        <title>Isolation and characterization of methanoarchaea from a cold seep at offshore SW Taiwan.</title>
        <authorList>
            <person name="Chen Y.-W."/>
            <person name="Chen S.-C."/>
            <person name="Lai M.-C."/>
        </authorList>
    </citation>
    <scope>NUCLEOTIDE SEQUENCE [LARGE SCALE GENOMIC DNA]</scope>
    <source>
        <strain evidence="2 3">YWC-01</strain>
    </source>
</reference>
<name>A0ABU3Z3H3_9EURY</name>
<dbReference type="EMBL" id="JABFFQ010000005">
    <property type="protein sequence ID" value="MDV4343124.1"/>
    <property type="molecule type" value="Genomic_DNA"/>
</dbReference>
<dbReference type="InterPro" id="IPR025646">
    <property type="entry name" value="DUF4350"/>
</dbReference>
<dbReference type="RefSeq" id="WP_317296309.1">
    <property type="nucleotide sequence ID" value="NZ_JABFFQ010000005.1"/>
</dbReference>
<keyword evidence="3" id="KW-1185">Reference proteome</keyword>
<sequence length="270" mass="28570">MQREAWAVLLVLLLAGGAVYAHATTTTEEYSRYNVGWNGTSNLAAEEVRTLHDLPPGATLLILAPDRPFTAGEVGYLRTFLDSGGRVLIADEDGNANPLLADLGSAIRVRPGNLSSLKRDHTDPGLFNVRVVGNTTLFAGIETVRVNRPATVTGGDPLLETAILSWDDTDGDGHVSGSETFRTAVVCASEGNLTVLGDPSLFVNAMLAENPGFINNLQPVLLDAAHSRTGTTNPIINAIAWVRETPAAAAGLAALAVLPVAWHFGRKRDD</sequence>
<accession>A0ABU3Z3H3</accession>